<dbReference type="PANTHER" id="PTHR37013">
    <property type="entry name" value="INTEGRAL MEMBRANE PROTEIN (AFU_ORTHOLOGUE AFUA_1G05950)-RELATED"/>
    <property type="match status" value="1"/>
</dbReference>
<evidence type="ECO:0000259" key="2">
    <source>
        <dbReference type="Pfam" id="PF24802"/>
    </source>
</evidence>
<keyword evidence="1" id="KW-1133">Transmembrane helix</keyword>
<keyword evidence="4" id="KW-1185">Reference proteome</keyword>
<evidence type="ECO:0000256" key="1">
    <source>
        <dbReference type="SAM" id="Phobius"/>
    </source>
</evidence>
<dbReference type="SUPFAM" id="SSF55729">
    <property type="entry name" value="Acyl-CoA N-acyltransferases (Nat)"/>
    <property type="match status" value="1"/>
</dbReference>
<dbReference type="InterPro" id="IPR016181">
    <property type="entry name" value="Acyl_CoA_acyltransferase"/>
</dbReference>
<sequence length="421" mass="47267">MDNSPLTDNIKVFQWCGTTLATYNAVEVIVFALQKFKRYDSLYFWSLLVTASGVLILCWGFLDITHQWYLDGSSSLRPFILTTIGWCSMVTGFAVVFYSRLQLIDISETVQLRVKWMIILNFLCSHVPTTITFYGQSQIKSAEWGTAYDITERMNLIAFCLQEVILGIIFLVNIKKVLGDDRPAVVTQTLRINVMVLALDIVTVAVEYAHLHDYQVVTKCVVYSIKLKCEFYILSLLEDALKPTRNTVSSNEVLAQAMRNAKAAEARMSENTLRDLTPNNIGQLKVILERTMPAGFTADLDAFCKEALSYEELTQLVYFNDMPVGAIVCFKEVDAKDQPTSKSQKNAVPPHTLVIKALGILEPYRNLDLSTLLLETIINLATDKTKAITCANIGNSEDAIKEVFETAGFAEKDGKWVKTIN</sequence>
<accession>A0A1Y2BV08</accession>
<feature type="transmembrane region" description="Helical" evidence="1">
    <location>
        <begin position="78"/>
        <end position="98"/>
    </location>
</feature>
<dbReference type="Pfam" id="PF24802">
    <property type="entry name" value="DUF7703"/>
    <property type="match status" value="1"/>
</dbReference>
<dbReference type="EMBL" id="MCGO01000043">
    <property type="protein sequence ID" value="ORY38589.1"/>
    <property type="molecule type" value="Genomic_DNA"/>
</dbReference>
<organism evidence="3 4">
    <name type="scientific">Rhizoclosmatium globosum</name>
    <dbReference type="NCBI Taxonomy" id="329046"/>
    <lineage>
        <taxon>Eukaryota</taxon>
        <taxon>Fungi</taxon>
        <taxon>Fungi incertae sedis</taxon>
        <taxon>Chytridiomycota</taxon>
        <taxon>Chytridiomycota incertae sedis</taxon>
        <taxon>Chytridiomycetes</taxon>
        <taxon>Chytridiales</taxon>
        <taxon>Chytriomycetaceae</taxon>
        <taxon>Rhizoclosmatium</taxon>
    </lineage>
</organism>
<name>A0A1Y2BV08_9FUNG</name>
<reference evidence="3 4" key="1">
    <citation type="submission" date="2016-07" db="EMBL/GenBank/DDBJ databases">
        <title>Pervasive Adenine N6-methylation of Active Genes in Fungi.</title>
        <authorList>
            <consortium name="DOE Joint Genome Institute"/>
            <person name="Mondo S.J."/>
            <person name="Dannebaum R.O."/>
            <person name="Kuo R.C."/>
            <person name="Labutti K."/>
            <person name="Haridas S."/>
            <person name="Kuo A."/>
            <person name="Salamov A."/>
            <person name="Ahrendt S.R."/>
            <person name="Lipzen A."/>
            <person name="Sullivan W."/>
            <person name="Andreopoulos W.B."/>
            <person name="Clum A."/>
            <person name="Lindquist E."/>
            <person name="Daum C."/>
            <person name="Ramamoorthy G.K."/>
            <person name="Gryganskyi A."/>
            <person name="Culley D."/>
            <person name="Magnuson J.K."/>
            <person name="James T.Y."/>
            <person name="O'Malley M.A."/>
            <person name="Stajich J.E."/>
            <person name="Spatafora J.W."/>
            <person name="Visel A."/>
            <person name="Grigoriev I.V."/>
        </authorList>
    </citation>
    <scope>NUCLEOTIDE SEQUENCE [LARGE SCALE GENOMIC DNA]</scope>
    <source>
        <strain evidence="3 4">JEL800</strain>
    </source>
</reference>
<feature type="transmembrane region" description="Helical" evidence="1">
    <location>
        <begin position="118"/>
        <end position="136"/>
    </location>
</feature>
<dbReference type="Proteomes" id="UP000193642">
    <property type="component" value="Unassembled WGS sequence"/>
</dbReference>
<dbReference type="AlphaFoldDB" id="A0A1Y2BV08"/>
<proteinExistence type="predicted"/>
<dbReference type="PANTHER" id="PTHR37013:SF3">
    <property type="entry name" value="INTEGRAL MEMBRANE PROTEIN (AFU_ORTHOLOGUE AFUA_1G05950)"/>
    <property type="match status" value="1"/>
</dbReference>
<evidence type="ECO:0000313" key="4">
    <source>
        <dbReference type="Proteomes" id="UP000193642"/>
    </source>
</evidence>
<feature type="transmembrane region" description="Helical" evidence="1">
    <location>
        <begin position="156"/>
        <end position="174"/>
    </location>
</feature>
<comment type="caution">
    <text evidence="3">The sequence shown here is derived from an EMBL/GenBank/DDBJ whole genome shotgun (WGS) entry which is preliminary data.</text>
</comment>
<dbReference type="OrthoDB" id="47374at2759"/>
<gene>
    <name evidence="3" type="ORF">BCR33DRAFT_853927</name>
</gene>
<dbReference type="InterPro" id="IPR056120">
    <property type="entry name" value="DUF7703"/>
</dbReference>
<evidence type="ECO:0000313" key="3">
    <source>
        <dbReference type="EMBL" id="ORY38589.1"/>
    </source>
</evidence>
<protein>
    <recommendedName>
        <fullName evidence="2">DUF7703 domain-containing protein</fullName>
    </recommendedName>
</protein>
<keyword evidence="1" id="KW-0812">Transmembrane</keyword>
<keyword evidence="1" id="KW-0472">Membrane</keyword>
<dbReference type="Gene3D" id="3.40.630.30">
    <property type="match status" value="1"/>
</dbReference>
<feature type="domain" description="DUF7703" evidence="2">
    <location>
        <begin position="20"/>
        <end position="237"/>
    </location>
</feature>
<dbReference type="STRING" id="329046.A0A1Y2BV08"/>
<feature type="transmembrane region" description="Helical" evidence="1">
    <location>
        <begin position="42"/>
        <end position="62"/>
    </location>
</feature>